<comment type="function">
    <text evidence="6">Bidirectionally degrades single-stranded DNA into large acid-insoluble oligonucleotides, which are then degraded further into small acid-soluble oligonucleotides.</text>
</comment>
<organism evidence="7 8">
    <name type="scientific">Vagococcus humatus</name>
    <dbReference type="NCBI Taxonomy" id="1889241"/>
    <lineage>
        <taxon>Bacteria</taxon>
        <taxon>Bacillati</taxon>
        <taxon>Bacillota</taxon>
        <taxon>Bacilli</taxon>
        <taxon>Lactobacillales</taxon>
        <taxon>Enterococcaceae</taxon>
        <taxon>Vagococcus</taxon>
    </lineage>
</organism>
<dbReference type="Gene3D" id="1.10.287.1040">
    <property type="entry name" value="Exonuclease VII, small subunit"/>
    <property type="match status" value="1"/>
</dbReference>
<dbReference type="GO" id="GO:0006308">
    <property type="term" value="P:DNA catabolic process"/>
    <property type="evidence" value="ECO:0007669"/>
    <property type="project" value="UniProtKB-UniRule"/>
</dbReference>
<comment type="subunit">
    <text evidence="6">Heterooligomer composed of large and small subunits.</text>
</comment>
<dbReference type="HAMAP" id="MF_00337">
    <property type="entry name" value="Exonuc_7_S"/>
    <property type="match status" value="1"/>
</dbReference>
<dbReference type="SUPFAM" id="SSF116842">
    <property type="entry name" value="XseB-like"/>
    <property type="match status" value="1"/>
</dbReference>
<reference evidence="7 8" key="1">
    <citation type="submission" date="2018-03" db="EMBL/GenBank/DDBJ databases">
        <authorList>
            <person name="Gulvik C.A."/>
        </authorList>
    </citation>
    <scope>NUCLEOTIDE SEQUENCE [LARGE SCALE GENOMIC DNA]</scope>
    <source>
        <strain evidence="7 8">JCM 31581</strain>
    </source>
</reference>
<keyword evidence="4 6" id="KW-0378">Hydrolase</keyword>
<comment type="subcellular location">
    <subcellularLocation>
        <location evidence="6">Cytoplasm</location>
    </subcellularLocation>
</comment>
<dbReference type="Proteomes" id="UP000277864">
    <property type="component" value="Unassembled WGS sequence"/>
</dbReference>
<comment type="similarity">
    <text evidence="1 6">Belongs to the XseB family.</text>
</comment>
<dbReference type="GO" id="GO:0008855">
    <property type="term" value="F:exodeoxyribonuclease VII activity"/>
    <property type="evidence" value="ECO:0007669"/>
    <property type="project" value="UniProtKB-UniRule"/>
</dbReference>
<protein>
    <recommendedName>
        <fullName evidence="6">Exodeoxyribonuclease 7 small subunit</fullName>
        <ecNumber evidence="6">3.1.11.6</ecNumber>
    </recommendedName>
    <alternativeName>
        <fullName evidence="6">Exodeoxyribonuclease VII small subunit</fullName>
        <shortName evidence="6">Exonuclease VII small subunit</shortName>
    </alternativeName>
</protein>
<dbReference type="NCBIfam" id="NF002138">
    <property type="entry name" value="PRK00977.1-2"/>
    <property type="match status" value="1"/>
</dbReference>
<evidence type="ECO:0000256" key="2">
    <source>
        <dbReference type="ARBA" id="ARBA00022490"/>
    </source>
</evidence>
<dbReference type="RefSeq" id="WP_125943385.1">
    <property type="nucleotide sequence ID" value="NZ_PXZH01000002.1"/>
</dbReference>
<sequence length="76" mass="8741">MKQDMTFEEAMASLEQIVQSLEKGDVPLEQALTQFQEGMKLSKFCQDTLNHAEKTLTQMMTEQGEPVIFDKNEEIE</sequence>
<name>A0A429Z6Y0_9ENTE</name>
<evidence type="ECO:0000256" key="4">
    <source>
        <dbReference type="ARBA" id="ARBA00022801"/>
    </source>
</evidence>
<dbReference type="OrthoDB" id="9798666at2"/>
<dbReference type="NCBIfam" id="TIGR01280">
    <property type="entry name" value="xseB"/>
    <property type="match status" value="1"/>
</dbReference>
<evidence type="ECO:0000256" key="6">
    <source>
        <dbReference type="HAMAP-Rule" id="MF_00337"/>
    </source>
</evidence>
<dbReference type="EC" id="3.1.11.6" evidence="6"/>
<dbReference type="AlphaFoldDB" id="A0A429Z6Y0"/>
<keyword evidence="2 6" id="KW-0963">Cytoplasm</keyword>
<dbReference type="InterPro" id="IPR037004">
    <property type="entry name" value="Exonuc_VII_ssu_sf"/>
</dbReference>
<evidence type="ECO:0000256" key="1">
    <source>
        <dbReference type="ARBA" id="ARBA00009998"/>
    </source>
</evidence>
<dbReference type="EMBL" id="PXZH01000002">
    <property type="protein sequence ID" value="RST89451.1"/>
    <property type="molecule type" value="Genomic_DNA"/>
</dbReference>
<comment type="catalytic activity">
    <reaction evidence="6">
        <text>Exonucleolytic cleavage in either 5'- to 3'- or 3'- to 5'-direction to yield nucleoside 5'-phosphates.</text>
        <dbReference type="EC" id="3.1.11.6"/>
    </reaction>
</comment>
<gene>
    <name evidence="6" type="primary">xseB</name>
    <name evidence="7" type="ORF">C7P63_06705</name>
</gene>
<dbReference type="PANTHER" id="PTHR34137:SF1">
    <property type="entry name" value="EXODEOXYRIBONUCLEASE 7 SMALL SUBUNIT"/>
    <property type="match status" value="1"/>
</dbReference>
<dbReference type="PIRSF" id="PIRSF006488">
    <property type="entry name" value="Exonuc_VII_S"/>
    <property type="match status" value="1"/>
</dbReference>
<proteinExistence type="inferred from homology"/>
<keyword evidence="3 6" id="KW-0540">Nuclease</keyword>
<keyword evidence="8" id="KW-1185">Reference proteome</keyword>
<accession>A0A429Z6Y0</accession>
<dbReference type="GO" id="GO:0005829">
    <property type="term" value="C:cytosol"/>
    <property type="evidence" value="ECO:0007669"/>
    <property type="project" value="TreeGrafter"/>
</dbReference>
<evidence type="ECO:0000313" key="7">
    <source>
        <dbReference type="EMBL" id="RST89451.1"/>
    </source>
</evidence>
<comment type="caution">
    <text evidence="7">The sequence shown here is derived from an EMBL/GenBank/DDBJ whole genome shotgun (WGS) entry which is preliminary data.</text>
</comment>
<dbReference type="GO" id="GO:0009318">
    <property type="term" value="C:exodeoxyribonuclease VII complex"/>
    <property type="evidence" value="ECO:0007669"/>
    <property type="project" value="UniProtKB-UniRule"/>
</dbReference>
<dbReference type="PANTHER" id="PTHR34137">
    <property type="entry name" value="EXODEOXYRIBONUCLEASE 7 SMALL SUBUNIT"/>
    <property type="match status" value="1"/>
</dbReference>
<evidence type="ECO:0000256" key="3">
    <source>
        <dbReference type="ARBA" id="ARBA00022722"/>
    </source>
</evidence>
<dbReference type="Pfam" id="PF02609">
    <property type="entry name" value="Exonuc_VII_S"/>
    <property type="match status" value="1"/>
</dbReference>
<dbReference type="InterPro" id="IPR003761">
    <property type="entry name" value="Exonuc_VII_S"/>
</dbReference>
<evidence type="ECO:0000313" key="8">
    <source>
        <dbReference type="Proteomes" id="UP000277864"/>
    </source>
</evidence>
<evidence type="ECO:0000256" key="5">
    <source>
        <dbReference type="ARBA" id="ARBA00022839"/>
    </source>
</evidence>
<keyword evidence="5 6" id="KW-0269">Exonuclease</keyword>